<feature type="transmembrane region" description="Helical" evidence="7">
    <location>
        <begin position="127"/>
        <end position="147"/>
    </location>
</feature>
<dbReference type="GO" id="GO:0055085">
    <property type="term" value="P:transmembrane transport"/>
    <property type="evidence" value="ECO:0007669"/>
    <property type="project" value="InterPro"/>
</dbReference>
<dbReference type="InterPro" id="IPR035906">
    <property type="entry name" value="MetI-like_sf"/>
</dbReference>
<name>A0A1E5XMY5_9HYPH</name>
<feature type="domain" description="ABC transmembrane type-1" evidence="8">
    <location>
        <begin position="90"/>
        <end position="303"/>
    </location>
</feature>
<dbReference type="PANTHER" id="PTHR30193">
    <property type="entry name" value="ABC TRANSPORTER PERMEASE PROTEIN"/>
    <property type="match status" value="1"/>
</dbReference>
<dbReference type="PROSITE" id="PS50928">
    <property type="entry name" value="ABC_TM1"/>
    <property type="match status" value="1"/>
</dbReference>
<keyword evidence="4 7" id="KW-0812">Transmembrane</keyword>
<comment type="similarity">
    <text evidence="7">Belongs to the binding-protein-dependent transport system permease family.</text>
</comment>
<evidence type="ECO:0000256" key="6">
    <source>
        <dbReference type="ARBA" id="ARBA00023136"/>
    </source>
</evidence>
<keyword evidence="3" id="KW-1003">Cell membrane</keyword>
<gene>
    <name evidence="9" type="ORF">VW23_023510</name>
</gene>
<protein>
    <recommendedName>
        <fullName evidence="8">ABC transmembrane type-1 domain-containing protein</fullName>
    </recommendedName>
</protein>
<dbReference type="InterPro" id="IPR051393">
    <property type="entry name" value="ABC_transporter_permease"/>
</dbReference>
<feature type="transmembrane region" description="Helical" evidence="7">
    <location>
        <begin position="94"/>
        <end position="115"/>
    </location>
</feature>
<evidence type="ECO:0000256" key="1">
    <source>
        <dbReference type="ARBA" id="ARBA00004651"/>
    </source>
</evidence>
<dbReference type="AlphaFoldDB" id="A0A1E5XMY5"/>
<feature type="transmembrane region" description="Helical" evidence="7">
    <location>
        <begin position="175"/>
        <end position="198"/>
    </location>
</feature>
<evidence type="ECO:0000313" key="10">
    <source>
        <dbReference type="Proteomes" id="UP000095463"/>
    </source>
</evidence>
<reference evidence="9 10" key="1">
    <citation type="journal article" date="2015" name="Genome Announc.">
        <title>Genome Assemblies of Three Soil-Associated Devosia species: D. insulae, D. limi, and D. soli.</title>
        <authorList>
            <person name="Hassan Y.I."/>
            <person name="Lepp D."/>
            <person name="Zhou T."/>
        </authorList>
    </citation>
    <scope>NUCLEOTIDE SEQUENCE [LARGE SCALE GENOMIC DNA]</scope>
    <source>
        <strain evidence="9 10">DS-56</strain>
    </source>
</reference>
<sequence length="316" mass="34920">MSKTDTAEAGMAPISRTASRRKTNSRTDSPFWAALFVGPNLVLFTTFMIIPIIWGLGLSLFDWNLIGEPRFVGLANYLDILKDARAVNSVWKTVYLVFLGVVPTVLLSFLLAVLINTNFPGYTVFRTMYLLPIVISLVASAVLWRFIYDPRVGPIAQLLGVFGISGPNWLQDTTWAMPALSLVIVWLRLPLGVILYLAALQQINPQLLEAAEIDGAGPWAKLRHVIWPNVMPVTLLILVLTLRGIIFDSFDIAFVMTKGGPLNSTDILAVYIYDLAFAQLRLGYASALSTVLFVIVTILALVFNPPRRRSTNGDPV</sequence>
<comment type="subcellular location">
    <subcellularLocation>
        <location evidence="1 7">Cell membrane</location>
        <topology evidence="1 7">Multi-pass membrane protein</topology>
    </subcellularLocation>
</comment>
<accession>A0A1E5XMY5</accession>
<dbReference type="Gene3D" id="1.10.3720.10">
    <property type="entry name" value="MetI-like"/>
    <property type="match status" value="1"/>
</dbReference>
<feature type="transmembrane region" description="Helical" evidence="7">
    <location>
        <begin position="226"/>
        <end position="246"/>
    </location>
</feature>
<dbReference type="RefSeq" id="WP_069910798.1">
    <property type="nucleotide sequence ID" value="NZ_LAJE02000242.1"/>
</dbReference>
<evidence type="ECO:0000313" key="9">
    <source>
        <dbReference type="EMBL" id="OEO29976.1"/>
    </source>
</evidence>
<dbReference type="CDD" id="cd06261">
    <property type="entry name" value="TM_PBP2"/>
    <property type="match status" value="1"/>
</dbReference>
<evidence type="ECO:0000259" key="8">
    <source>
        <dbReference type="PROSITE" id="PS50928"/>
    </source>
</evidence>
<dbReference type="OrthoDB" id="145927at2"/>
<keyword evidence="5 7" id="KW-1133">Transmembrane helix</keyword>
<dbReference type="SUPFAM" id="SSF161098">
    <property type="entry name" value="MetI-like"/>
    <property type="match status" value="1"/>
</dbReference>
<dbReference type="GO" id="GO:0005886">
    <property type="term" value="C:plasma membrane"/>
    <property type="evidence" value="ECO:0007669"/>
    <property type="project" value="UniProtKB-SubCell"/>
</dbReference>
<evidence type="ECO:0000256" key="2">
    <source>
        <dbReference type="ARBA" id="ARBA00022448"/>
    </source>
</evidence>
<comment type="caution">
    <text evidence="9">The sequence shown here is derived from an EMBL/GenBank/DDBJ whole genome shotgun (WGS) entry which is preliminary data.</text>
</comment>
<organism evidence="9 10">
    <name type="scientific">Devosia insulae DS-56</name>
    <dbReference type="NCBI Taxonomy" id="1116389"/>
    <lineage>
        <taxon>Bacteria</taxon>
        <taxon>Pseudomonadati</taxon>
        <taxon>Pseudomonadota</taxon>
        <taxon>Alphaproteobacteria</taxon>
        <taxon>Hyphomicrobiales</taxon>
        <taxon>Devosiaceae</taxon>
        <taxon>Devosia</taxon>
    </lineage>
</organism>
<proteinExistence type="inferred from homology"/>
<keyword evidence="2 7" id="KW-0813">Transport</keyword>
<keyword evidence="10" id="KW-1185">Reference proteome</keyword>
<dbReference type="Proteomes" id="UP000095463">
    <property type="component" value="Unassembled WGS sequence"/>
</dbReference>
<feature type="transmembrane region" description="Helical" evidence="7">
    <location>
        <begin position="31"/>
        <end position="54"/>
    </location>
</feature>
<dbReference type="InterPro" id="IPR000515">
    <property type="entry name" value="MetI-like"/>
</dbReference>
<evidence type="ECO:0000256" key="3">
    <source>
        <dbReference type="ARBA" id="ARBA00022475"/>
    </source>
</evidence>
<evidence type="ECO:0000256" key="7">
    <source>
        <dbReference type="RuleBase" id="RU363032"/>
    </source>
</evidence>
<dbReference type="PANTHER" id="PTHR30193:SF37">
    <property type="entry name" value="INNER MEMBRANE ABC TRANSPORTER PERMEASE PROTEIN YCJO"/>
    <property type="match status" value="1"/>
</dbReference>
<feature type="transmembrane region" description="Helical" evidence="7">
    <location>
        <begin position="282"/>
        <end position="303"/>
    </location>
</feature>
<dbReference type="Pfam" id="PF00528">
    <property type="entry name" value="BPD_transp_1"/>
    <property type="match status" value="1"/>
</dbReference>
<keyword evidence="6 7" id="KW-0472">Membrane</keyword>
<evidence type="ECO:0000256" key="4">
    <source>
        <dbReference type="ARBA" id="ARBA00022692"/>
    </source>
</evidence>
<evidence type="ECO:0000256" key="5">
    <source>
        <dbReference type="ARBA" id="ARBA00022989"/>
    </source>
</evidence>
<dbReference type="EMBL" id="LAJE02000242">
    <property type="protein sequence ID" value="OEO29976.1"/>
    <property type="molecule type" value="Genomic_DNA"/>
</dbReference>